<dbReference type="InterPro" id="IPR044731">
    <property type="entry name" value="BDH-like"/>
</dbReference>
<evidence type="ECO:0000313" key="3">
    <source>
        <dbReference type="Proteomes" id="UP000485058"/>
    </source>
</evidence>
<reference evidence="2 3" key="1">
    <citation type="submission" date="2020-02" db="EMBL/GenBank/DDBJ databases">
        <title>Draft genome sequence of Haematococcus lacustris strain NIES-144.</title>
        <authorList>
            <person name="Morimoto D."/>
            <person name="Nakagawa S."/>
            <person name="Yoshida T."/>
            <person name="Sawayama S."/>
        </authorList>
    </citation>
    <scope>NUCLEOTIDE SEQUENCE [LARGE SCALE GENOMIC DNA]</scope>
    <source>
        <strain evidence="2 3">NIES-144</strain>
    </source>
</reference>
<dbReference type="GO" id="GO:0008106">
    <property type="term" value="F:alcohol dehydrogenase (NADP+) activity"/>
    <property type="evidence" value="ECO:0007669"/>
    <property type="project" value="TreeGrafter"/>
</dbReference>
<organism evidence="2 3">
    <name type="scientific">Haematococcus lacustris</name>
    <name type="common">Green alga</name>
    <name type="synonym">Haematococcus pluvialis</name>
    <dbReference type="NCBI Taxonomy" id="44745"/>
    <lineage>
        <taxon>Eukaryota</taxon>
        <taxon>Viridiplantae</taxon>
        <taxon>Chlorophyta</taxon>
        <taxon>core chlorophytes</taxon>
        <taxon>Chlorophyceae</taxon>
        <taxon>CS clade</taxon>
        <taxon>Chlamydomonadales</taxon>
        <taxon>Haematococcaceae</taxon>
        <taxon>Haematococcus</taxon>
    </lineage>
</organism>
<dbReference type="Proteomes" id="UP000485058">
    <property type="component" value="Unassembled WGS sequence"/>
</dbReference>
<dbReference type="SUPFAM" id="SSF56796">
    <property type="entry name" value="Dehydroquinate synthase-like"/>
    <property type="match status" value="1"/>
</dbReference>
<dbReference type="GO" id="GO:0005829">
    <property type="term" value="C:cytosol"/>
    <property type="evidence" value="ECO:0007669"/>
    <property type="project" value="TreeGrafter"/>
</dbReference>
<dbReference type="PANTHER" id="PTHR43633">
    <property type="entry name" value="ALCOHOL DEHYDROGENASE YQHD"/>
    <property type="match status" value="1"/>
</dbReference>
<comment type="caution">
    <text evidence="2">The sequence shown here is derived from an EMBL/GenBank/DDBJ whole genome shotgun (WGS) entry which is preliminary data.</text>
</comment>
<feature type="domain" description="Fe-containing alcohol dehydrogenase-like C-terminal" evidence="1">
    <location>
        <begin position="19"/>
        <end position="99"/>
    </location>
</feature>
<name>A0A699YMM4_HAELA</name>
<gene>
    <name evidence="2" type="ORF">HaLaN_03061</name>
</gene>
<feature type="non-terminal residue" evidence="2">
    <location>
        <position position="106"/>
    </location>
</feature>
<dbReference type="InterPro" id="IPR056798">
    <property type="entry name" value="ADH_Fe_C"/>
</dbReference>
<evidence type="ECO:0000259" key="1">
    <source>
        <dbReference type="Pfam" id="PF25137"/>
    </source>
</evidence>
<dbReference type="EMBL" id="BLLF01000140">
    <property type="protein sequence ID" value="GFH08146.1"/>
    <property type="molecule type" value="Genomic_DNA"/>
</dbReference>
<evidence type="ECO:0000313" key="2">
    <source>
        <dbReference type="EMBL" id="GFH08146.1"/>
    </source>
</evidence>
<dbReference type="Pfam" id="PF25137">
    <property type="entry name" value="ADH_Fe_C"/>
    <property type="match status" value="1"/>
</dbReference>
<dbReference type="Gene3D" id="1.20.1090.10">
    <property type="entry name" value="Dehydroquinate synthase-like - alpha domain"/>
    <property type="match status" value="1"/>
</dbReference>
<dbReference type="AlphaFoldDB" id="A0A699YMM4"/>
<dbReference type="GO" id="GO:1990362">
    <property type="term" value="F:butanol dehydrogenase (NAD+) activity"/>
    <property type="evidence" value="ECO:0007669"/>
    <property type="project" value="InterPro"/>
</dbReference>
<accession>A0A699YMM4</accession>
<protein>
    <submittedName>
        <fullName evidence="2">Aldehyde-alcohol dehydrogenase</fullName>
    </submittedName>
</protein>
<sequence>MAGHMGWSLWLVISPAYDRHSKQRYAEVADMLGLGGTTEDEKIILLIEAVEDLKRQVNIPDNLREIIGAEREAEYMASLDHMAEDAFDDQCTGANPRYPLISDLKQ</sequence>
<dbReference type="GO" id="GO:1990002">
    <property type="term" value="F:methylglyoxal reductase (NADPH) (acetol producing) activity"/>
    <property type="evidence" value="ECO:0007669"/>
    <property type="project" value="TreeGrafter"/>
</dbReference>
<dbReference type="PANTHER" id="PTHR43633:SF1">
    <property type="entry name" value="ALCOHOL DEHYDROGENASE YQHD"/>
    <property type="match status" value="1"/>
</dbReference>
<keyword evidence="3" id="KW-1185">Reference proteome</keyword>
<proteinExistence type="predicted"/>